<name>A0AB74CXF0_9BURK</name>
<proteinExistence type="predicted"/>
<organism evidence="3 4">
    <name type="scientific">Burkholderia ubonensis</name>
    <dbReference type="NCBI Taxonomy" id="101571"/>
    <lineage>
        <taxon>Bacteria</taxon>
        <taxon>Pseudomonadati</taxon>
        <taxon>Pseudomonadota</taxon>
        <taxon>Betaproteobacteria</taxon>
        <taxon>Burkholderiales</taxon>
        <taxon>Burkholderiaceae</taxon>
        <taxon>Burkholderia</taxon>
        <taxon>Burkholderia cepacia complex</taxon>
    </lineage>
</organism>
<protein>
    <recommendedName>
        <fullName evidence="1">Phospholipase C accessory protein PlcR</fullName>
    </recommendedName>
</protein>
<evidence type="ECO:0000313" key="4">
    <source>
        <dbReference type="Proteomes" id="UP000273734"/>
    </source>
</evidence>
<gene>
    <name evidence="3" type="primary">plcR</name>
    <name evidence="3" type="ORF">DF015_32990</name>
</gene>
<accession>A0AB74CXF0</accession>
<dbReference type="EMBL" id="QTNY01000035">
    <property type="protein sequence ID" value="RQP69074.1"/>
    <property type="molecule type" value="Genomic_DNA"/>
</dbReference>
<sequence length="245" mass="26243">MKPQRNGVNKNRTFWRRAGAVAAIAAAVAIWRYESPTQAAASPATSGAAANAARSASTDTPAPTTITIAPGPAERRLDLDALRRSLAGRPDADAELQRIVAFARFRDEIAAYGNGRDRLPSAERAALARRILDALPEHVARNEIVPVQAEALSVALLTDANADPATRGAAIQSMRQQWDAYARQTVGPSPAQDPRYQDYAQQSRDIVLQVQASVPDPVQQQAVIAQRLQALRVQLFDGASPSGAH</sequence>
<dbReference type="InterPro" id="IPR017769">
    <property type="entry name" value="PLipase_C_acessory_PlcR"/>
</dbReference>
<comment type="caution">
    <text evidence="3">The sequence shown here is derived from an EMBL/GenBank/DDBJ whole genome shotgun (WGS) entry which is preliminary data.</text>
</comment>
<dbReference type="NCBIfam" id="TIGR03398">
    <property type="entry name" value="plc_access_R"/>
    <property type="match status" value="1"/>
</dbReference>
<feature type="region of interest" description="Disordered" evidence="2">
    <location>
        <begin position="51"/>
        <end position="71"/>
    </location>
</feature>
<dbReference type="AlphaFoldDB" id="A0AB74CXF0"/>
<reference evidence="3 4" key="1">
    <citation type="submission" date="2018-08" db="EMBL/GenBank/DDBJ databases">
        <title>Comparative analysis of Burkholderia isolates from Puerto Rico.</title>
        <authorList>
            <person name="Hall C."/>
            <person name="Sahl J."/>
            <person name="Wagner D."/>
        </authorList>
    </citation>
    <scope>NUCLEOTIDE SEQUENCE [LARGE SCALE GENOMIC DNA]</scope>
    <source>
        <strain evidence="3 4">Bp8964</strain>
    </source>
</reference>
<dbReference type="Proteomes" id="UP000273734">
    <property type="component" value="Unassembled WGS sequence"/>
</dbReference>
<evidence type="ECO:0000256" key="1">
    <source>
        <dbReference type="NCBIfam" id="TIGR03398"/>
    </source>
</evidence>
<evidence type="ECO:0000313" key="3">
    <source>
        <dbReference type="EMBL" id="RQP69074.1"/>
    </source>
</evidence>
<evidence type="ECO:0000256" key="2">
    <source>
        <dbReference type="SAM" id="MobiDB-lite"/>
    </source>
</evidence>